<accession>A0AAF0JCN9</accession>
<feature type="compositionally biased region" description="Polar residues" evidence="14">
    <location>
        <begin position="1202"/>
        <end position="1218"/>
    </location>
</feature>
<reference evidence="20" key="1">
    <citation type="submission" date="2023-03" db="EMBL/GenBank/DDBJ databases">
        <title>Mating type loci evolution in Malassezia.</title>
        <authorList>
            <person name="Coelho M.A."/>
        </authorList>
    </citation>
    <scope>NUCLEOTIDE SEQUENCE</scope>
    <source>
        <strain evidence="20">CBS 11721</strain>
    </source>
</reference>
<dbReference type="SMART" id="SM00184">
    <property type="entry name" value="RING"/>
    <property type="match status" value="3"/>
</dbReference>
<evidence type="ECO:0000256" key="13">
    <source>
        <dbReference type="PROSITE-ProRule" id="PRU00175"/>
    </source>
</evidence>
<comment type="subcellular location">
    <subcellularLocation>
        <location evidence="2">Nucleus</location>
    </subcellularLocation>
</comment>
<dbReference type="Pfam" id="PF08429">
    <property type="entry name" value="PLU-1"/>
    <property type="match status" value="1"/>
</dbReference>
<keyword evidence="10" id="KW-0408">Iron</keyword>
<dbReference type="SUPFAM" id="SSF57903">
    <property type="entry name" value="FYVE/PHD zinc finger"/>
    <property type="match status" value="3"/>
</dbReference>
<dbReference type="InterPro" id="IPR001841">
    <property type="entry name" value="Znf_RING"/>
</dbReference>
<feature type="region of interest" description="Disordered" evidence="14">
    <location>
        <begin position="868"/>
        <end position="896"/>
    </location>
</feature>
<dbReference type="CDD" id="cd16448">
    <property type="entry name" value="RING-H2"/>
    <property type="match status" value="1"/>
</dbReference>
<feature type="region of interest" description="Disordered" evidence="14">
    <location>
        <begin position="1141"/>
        <end position="1233"/>
    </location>
</feature>
<evidence type="ECO:0000256" key="10">
    <source>
        <dbReference type="ARBA" id="ARBA00023004"/>
    </source>
</evidence>
<dbReference type="GO" id="GO:0008270">
    <property type="term" value="F:zinc ion binding"/>
    <property type="evidence" value="ECO:0007669"/>
    <property type="project" value="UniProtKB-KW"/>
</dbReference>
<comment type="similarity">
    <text evidence="3">Belongs to the JARID1 histone demethylase family.</text>
</comment>
<keyword evidence="11" id="KW-0539">Nucleus</keyword>
<evidence type="ECO:0000256" key="8">
    <source>
        <dbReference type="ARBA" id="ARBA00022833"/>
    </source>
</evidence>
<dbReference type="Gene3D" id="3.30.40.10">
    <property type="entry name" value="Zinc/RING finger domain, C3HC4 (zinc finger)"/>
    <property type="match status" value="3"/>
</dbReference>
<evidence type="ECO:0000256" key="11">
    <source>
        <dbReference type="ARBA" id="ARBA00023242"/>
    </source>
</evidence>
<evidence type="ECO:0000313" key="20">
    <source>
        <dbReference type="EMBL" id="WFD36106.1"/>
    </source>
</evidence>
<evidence type="ECO:0000256" key="1">
    <source>
        <dbReference type="ARBA" id="ARBA00001954"/>
    </source>
</evidence>
<dbReference type="Pfam" id="PF02928">
    <property type="entry name" value="zf-C5HC2"/>
    <property type="match status" value="1"/>
</dbReference>
<dbReference type="InterPro" id="IPR003349">
    <property type="entry name" value="JmjN"/>
</dbReference>
<feature type="compositionally biased region" description="Basic and acidic residues" evidence="14">
    <location>
        <begin position="1155"/>
        <end position="1165"/>
    </location>
</feature>
<evidence type="ECO:0000313" key="21">
    <source>
        <dbReference type="Proteomes" id="UP001219933"/>
    </source>
</evidence>
<dbReference type="Pfam" id="PF21323">
    <property type="entry name" value="KDM5_C-hel"/>
    <property type="match status" value="1"/>
</dbReference>
<dbReference type="GO" id="GO:0006355">
    <property type="term" value="P:regulation of DNA-templated transcription"/>
    <property type="evidence" value="ECO:0007669"/>
    <property type="project" value="TreeGrafter"/>
</dbReference>
<dbReference type="Pfam" id="PF02373">
    <property type="entry name" value="JmjC"/>
    <property type="match status" value="1"/>
</dbReference>
<dbReference type="EC" id="1.14.11.67" evidence="4"/>
<evidence type="ECO:0000259" key="18">
    <source>
        <dbReference type="PROSITE" id="PS51183"/>
    </source>
</evidence>
<dbReference type="InterPro" id="IPR036431">
    <property type="entry name" value="ARID_dom_sf"/>
</dbReference>
<protein>
    <recommendedName>
        <fullName evidence="4">[histone H3]-trimethyl-L-lysine(4) demethylase</fullName>
        <ecNumber evidence="4">1.14.11.67</ecNumber>
    </recommendedName>
</protein>
<name>A0AAF0JCN9_9BASI</name>
<evidence type="ECO:0000256" key="5">
    <source>
        <dbReference type="ARBA" id="ARBA00022723"/>
    </source>
</evidence>
<dbReference type="SUPFAM" id="SSF51197">
    <property type="entry name" value="Clavaminate synthase-like"/>
    <property type="match status" value="1"/>
</dbReference>
<dbReference type="PANTHER" id="PTHR10694">
    <property type="entry name" value="LYSINE-SPECIFIC DEMETHYLASE"/>
    <property type="match status" value="1"/>
</dbReference>
<dbReference type="EMBL" id="CP119880">
    <property type="protein sequence ID" value="WFD36106.1"/>
    <property type="molecule type" value="Genomic_DNA"/>
</dbReference>
<dbReference type="InterPro" id="IPR013637">
    <property type="entry name" value="Lys_sp_deMease-like_dom"/>
</dbReference>
<dbReference type="Pfam" id="PF01388">
    <property type="entry name" value="ARID"/>
    <property type="match status" value="1"/>
</dbReference>
<keyword evidence="6" id="KW-0677">Repeat</keyword>
<dbReference type="PROSITE" id="PS50089">
    <property type="entry name" value="ZF_RING_2"/>
    <property type="match status" value="1"/>
</dbReference>
<dbReference type="PROSITE" id="PS01359">
    <property type="entry name" value="ZF_PHD_1"/>
    <property type="match status" value="2"/>
</dbReference>
<gene>
    <name evidence="20" type="ORF">MCUN1_002977</name>
</gene>
<evidence type="ECO:0000256" key="12">
    <source>
        <dbReference type="ARBA" id="ARBA00048734"/>
    </source>
</evidence>
<evidence type="ECO:0000256" key="4">
    <source>
        <dbReference type="ARBA" id="ARBA00012902"/>
    </source>
</evidence>
<feature type="compositionally biased region" description="Pro residues" evidence="14">
    <location>
        <begin position="1691"/>
        <end position="1709"/>
    </location>
</feature>
<dbReference type="SMART" id="SM00545">
    <property type="entry name" value="JmjN"/>
    <property type="match status" value="1"/>
</dbReference>
<feature type="region of interest" description="Disordered" evidence="14">
    <location>
        <begin position="1687"/>
        <end position="1719"/>
    </location>
</feature>
<sequence length="1819" mass="201205">MSKEARADVPQDGAGTGAGPVAVPEIPVVPPPVPADTQQQSDPQTPKSSPRKPRRSSPSNAAKHTPTKASSKAPRRPKMPRVFSCTDFGKHTDGVCASVLAPSDSNERKSKANALSALGSARDPTGPVAPPNAALHATRKALRMPRLPRLRFDYMAEDESVDKSYPPIPTAATSMRHPPPRTKPRLFGIQEAPVFYPTWDEFQNPMQYIQWVTSAEGGNGAAYGIVKIVPPEGWAPEFVVNQDTFRFRTRVQRLSEISAEGRAAQNYEEQLVRFHAQQGCGNVSIPLVGGRRLDVYALKKAVEQHNGDWPHVATSLGVDDHDTAELREVYDQVIKPFEEFLVRASAQRTASVPARAAEAAVCSVCNRGDNATKMLLCDECNKGMHMHCLDPPLERVPPSEWYCPTCIANTGGDYGFEDGETHSLHSFWRRCEAFSQAWWSQRKIEGDESIHDAEDRIEAEFWRLVHSTDEHVDVEYGADVHSSTHGNATPTMEQQPLSAYARSGWNLNNMPILSESLLRYIKTEISGMTVPWIYIGMMFSAFCWHNEDHYTYSINYQHWGATKTWYGVPGADAERFEEAMRATAPQLFDACPDLLLQLVTMMSPEYAIRHGARVYAVNQRPNEIVLTFPKAYHSGFNQGFNLNEAVNFALPDWVMDGLACVHRYQAFKRQPVFSHDELLVTIAQHNQQLSTAVWLQHAYRDMVDREISQRDAVRKEIIDALGVAPDTDVSVADEHDRPEAEYQCAYCKMFCYLSQITAPGSGVACLVHGHEVCGAPARWTLRLRLSDGYLQSAASRLQERASVPDSWQQRVKKLLIQNPRPPLRTLRALVQEGERINYPLPELDQLRDFVQRAEPWIERAQVFLIRRQSKKRGGDEPRSKRQKRSPTPEAPVDRSQESLLELCRQVSLLPFEAPELHGLDVVVEQMQATAASASSYLSRDPETREAHASIDDAEKILEQGALLSVDVPQLDALRRWVAHAKWFSEVSEIGNGFLSLQEVDELRAEGEACGIPASHKCMVALLERRQAGVAWGATAEQVLNGECITRGMLDELLDVPPTVAIPGDIAKTQSRLAEARKVLAAAKSAHFDIAFADDITVAIELHDRWNEELAHILNATDYKAKSGDDLVEMAERFCERTARTAAAADISPLSTSSAPEEKPKQEHVDSQQAPVGSAGERANQPEPGEQSGVAVPAEDKDAQDDSAPSENPAADTSATDAAQPNEAGDTDAETRPRKRADNAIPCICQSFETGTRVVCVSCGHAYHMGCLDMRGRAPKNWTCPFCDTSKLVPLLQKRKSLSQLPLVALLQNPAFQPDKFRFLPSNYMRLQAAVRATVEFGVAVAMRFRTGALPCGPVEPSADMQVGAAMEHSTPAHLELLRAIMRHAVGCPVDILLIADAMPRENVPTALEALAPFFHIPRKVVTPKRGVDMRPRKTQTQAASNSQPVGRPRMRSRRARFIFREEQEPLKPGEEATQYCICRGPSTGAMVMCDKCNHWFHNDCMYIGDPSTLQDKWYCPICCVRIRRRYATADVRIRDTTPAALANPPPPGIYVDYFASLHSETHPIPKVMRPPIGPQITLHLETFVPAVLAHDEDAPASKRPRVDHSAEEERQRHVRENLYRRGVTDAMMQKFIVGWNGESIIVRLTPEVELRLGPQINIAQTDPDGSQLVRMHYERLRMVAMRAAPETPTVPRVPPSAVPIRAPPPPSPSSAPLASPTPLQAPMPVPVPVPVPVQLPSVPGQVPTPAPSAAPLLPSQLHRVELPPPHGPPPTLPTLQAQPQTLPIPKAPLPMHVPTLPPPHTTSPLAKVPIIPPGNECPE</sequence>
<dbReference type="SMART" id="SM00249">
    <property type="entry name" value="PHD"/>
    <property type="match status" value="3"/>
</dbReference>
<dbReference type="CDD" id="cd16100">
    <property type="entry name" value="ARID"/>
    <property type="match status" value="1"/>
</dbReference>
<evidence type="ECO:0000259" key="15">
    <source>
        <dbReference type="PROSITE" id="PS50016"/>
    </source>
</evidence>
<feature type="region of interest" description="Disordered" evidence="14">
    <location>
        <begin position="1799"/>
        <end position="1819"/>
    </location>
</feature>
<dbReference type="InterPro" id="IPR019787">
    <property type="entry name" value="Znf_PHD-finger"/>
</dbReference>
<feature type="domain" description="ARID" evidence="17">
    <location>
        <begin position="261"/>
        <end position="342"/>
    </location>
</feature>
<feature type="domain" description="RING-type" evidence="16">
    <location>
        <begin position="1243"/>
        <end position="1283"/>
    </location>
</feature>
<dbReference type="GO" id="GO:0034647">
    <property type="term" value="F:histone H3K4me/H3K4me2/H3K4me3 demethylase activity"/>
    <property type="evidence" value="ECO:0007669"/>
    <property type="project" value="UniProtKB-EC"/>
</dbReference>
<feature type="domain" description="JmjC" evidence="19">
    <location>
        <begin position="499"/>
        <end position="665"/>
    </location>
</feature>
<dbReference type="SMART" id="SM00501">
    <property type="entry name" value="BRIGHT"/>
    <property type="match status" value="1"/>
</dbReference>
<evidence type="ECO:0000256" key="14">
    <source>
        <dbReference type="SAM" id="MobiDB-lite"/>
    </source>
</evidence>
<feature type="domain" description="PHD-type" evidence="15">
    <location>
        <begin position="359"/>
        <end position="409"/>
    </location>
</feature>
<evidence type="ECO:0000256" key="3">
    <source>
        <dbReference type="ARBA" id="ARBA00006801"/>
    </source>
</evidence>
<evidence type="ECO:0000256" key="9">
    <source>
        <dbReference type="ARBA" id="ARBA00023002"/>
    </source>
</evidence>
<dbReference type="InterPro" id="IPR001965">
    <property type="entry name" value="Znf_PHD"/>
</dbReference>
<evidence type="ECO:0000256" key="6">
    <source>
        <dbReference type="ARBA" id="ARBA00022737"/>
    </source>
</evidence>
<feature type="compositionally biased region" description="Polar residues" evidence="14">
    <location>
        <begin position="36"/>
        <end position="45"/>
    </location>
</feature>
<dbReference type="Pfam" id="PF00628">
    <property type="entry name" value="PHD"/>
    <property type="match status" value="2"/>
</dbReference>
<feature type="domain" description="PHD-type" evidence="15">
    <location>
        <begin position="1473"/>
        <end position="1521"/>
    </location>
</feature>
<organism evidence="20 21">
    <name type="scientific">Malassezia cuniculi</name>
    <dbReference type="NCBI Taxonomy" id="948313"/>
    <lineage>
        <taxon>Eukaryota</taxon>
        <taxon>Fungi</taxon>
        <taxon>Dikarya</taxon>
        <taxon>Basidiomycota</taxon>
        <taxon>Ustilaginomycotina</taxon>
        <taxon>Malasseziomycetes</taxon>
        <taxon>Malasseziales</taxon>
        <taxon>Malasseziaceae</taxon>
        <taxon>Malassezia</taxon>
    </lineage>
</organism>
<evidence type="ECO:0000256" key="7">
    <source>
        <dbReference type="ARBA" id="ARBA00022771"/>
    </source>
</evidence>
<dbReference type="PROSITE" id="PS50016">
    <property type="entry name" value="ZF_PHD_2"/>
    <property type="match status" value="2"/>
</dbReference>
<comment type="cofactor">
    <cofactor evidence="1">
        <name>Fe(2+)</name>
        <dbReference type="ChEBI" id="CHEBI:29033"/>
    </cofactor>
</comment>
<keyword evidence="7 13" id="KW-0863">Zinc-finger</keyword>
<dbReference type="GO" id="GO:0005634">
    <property type="term" value="C:nucleus"/>
    <property type="evidence" value="ECO:0007669"/>
    <property type="project" value="UniProtKB-SubCell"/>
</dbReference>
<dbReference type="Gene3D" id="1.10.150.60">
    <property type="entry name" value="ARID DNA-binding domain"/>
    <property type="match status" value="1"/>
</dbReference>
<feature type="region of interest" description="Disordered" evidence="14">
    <location>
        <begin position="1426"/>
        <end position="1447"/>
    </location>
</feature>
<dbReference type="InterPro" id="IPR001606">
    <property type="entry name" value="ARID_dom"/>
</dbReference>
<dbReference type="Proteomes" id="UP001219933">
    <property type="component" value="Chromosome 4"/>
</dbReference>
<dbReference type="SUPFAM" id="SSF46774">
    <property type="entry name" value="ARID-like"/>
    <property type="match status" value="1"/>
</dbReference>
<keyword evidence="5" id="KW-0479">Metal-binding</keyword>
<comment type="catalytic activity">
    <reaction evidence="12">
        <text>N(6),N(6),N(6)-trimethyl-L-lysyl(4)-[histone H3] + 3 2-oxoglutarate + 3 O2 = L-lysyl(4)-[histone H3] + 3 formaldehyde + 3 succinate + 3 CO2</text>
        <dbReference type="Rhea" id="RHEA:60208"/>
        <dbReference type="Rhea" id="RHEA-COMP:15537"/>
        <dbReference type="Rhea" id="RHEA-COMP:15547"/>
        <dbReference type="ChEBI" id="CHEBI:15379"/>
        <dbReference type="ChEBI" id="CHEBI:16526"/>
        <dbReference type="ChEBI" id="CHEBI:16810"/>
        <dbReference type="ChEBI" id="CHEBI:16842"/>
        <dbReference type="ChEBI" id="CHEBI:29969"/>
        <dbReference type="ChEBI" id="CHEBI:30031"/>
        <dbReference type="ChEBI" id="CHEBI:61961"/>
        <dbReference type="EC" id="1.14.11.67"/>
    </reaction>
</comment>
<dbReference type="SMART" id="SM00558">
    <property type="entry name" value="JmjC"/>
    <property type="match status" value="1"/>
</dbReference>
<keyword evidence="9" id="KW-0560">Oxidoreductase</keyword>
<dbReference type="InterPro" id="IPR003347">
    <property type="entry name" value="JmjC_dom"/>
</dbReference>
<keyword evidence="8" id="KW-0862">Zinc</keyword>
<dbReference type="PROSITE" id="PS51183">
    <property type="entry name" value="JMJN"/>
    <property type="match status" value="1"/>
</dbReference>
<evidence type="ECO:0000259" key="16">
    <source>
        <dbReference type="PROSITE" id="PS50089"/>
    </source>
</evidence>
<proteinExistence type="inferred from homology"/>
<dbReference type="SMART" id="SM01014">
    <property type="entry name" value="ARID"/>
    <property type="match status" value="1"/>
</dbReference>
<feature type="region of interest" description="Disordered" evidence="14">
    <location>
        <begin position="103"/>
        <end position="132"/>
    </location>
</feature>
<evidence type="ECO:0000256" key="2">
    <source>
        <dbReference type="ARBA" id="ARBA00004123"/>
    </source>
</evidence>
<dbReference type="PANTHER" id="PTHR10694:SF33">
    <property type="entry name" value="LYSINE-SPECIFIC DEMETHYLASE 5"/>
    <property type="match status" value="1"/>
</dbReference>
<dbReference type="PROSITE" id="PS51184">
    <property type="entry name" value="JMJC"/>
    <property type="match status" value="1"/>
</dbReference>
<evidence type="ECO:0000259" key="19">
    <source>
        <dbReference type="PROSITE" id="PS51184"/>
    </source>
</evidence>
<feature type="domain" description="JmjN" evidence="18">
    <location>
        <begin position="192"/>
        <end position="237"/>
    </location>
</feature>
<dbReference type="InterPro" id="IPR048615">
    <property type="entry name" value="KDM5_C-hel"/>
</dbReference>
<dbReference type="InterPro" id="IPR019786">
    <property type="entry name" value="Zinc_finger_PHD-type_CS"/>
</dbReference>
<keyword evidence="21" id="KW-1185">Reference proteome</keyword>
<dbReference type="PROSITE" id="PS51011">
    <property type="entry name" value="ARID"/>
    <property type="match status" value="1"/>
</dbReference>
<dbReference type="InterPro" id="IPR013083">
    <property type="entry name" value="Znf_RING/FYVE/PHD"/>
</dbReference>
<dbReference type="GO" id="GO:0000785">
    <property type="term" value="C:chromatin"/>
    <property type="evidence" value="ECO:0007669"/>
    <property type="project" value="TreeGrafter"/>
</dbReference>
<dbReference type="GO" id="GO:0003677">
    <property type="term" value="F:DNA binding"/>
    <property type="evidence" value="ECO:0007669"/>
    <property type="project" value="InterPro"/>
</dbReference>
<dbReference type="InterPro" id="IPR011011">
    <property type="entry name" value="Znf_FYVE_PHD"/>
</dbReference>
<dbReference type="InterPro" id="IPR004198">
    <property type="entry name" value="Znf_C5HC2"/>
</dbReference>
<evidence type="ECO:0000259" key="17">
    <source>
        <dbReference type="PROSITE" id="PS51011"/>
    </source>
</evidence>
<feature type="region of interest" description="Disordered" evidence="14">
    <location>
        <begin position="1"/>
        <end position="84"/>
    </location>
</feature>
<dbReference type="Gene3D" id="2.60.120.650">
    <property type="entry name" value="Cupin"/>
    <property type="match status" value="1"/>
</dbReference>
<feature type="compositionally biased region" description="Polar residues" evidence="14">
    <location>
        <begin position="1434"/>
        <end position="1444"/>
    </location>
</feature>
<dbReference type="Pfam" id="PF02375">
    <property type="entry name" value="JmjN"/>
    <property type="match status" value="1"/>
</dbReference>